<dbReference type="Proteomes" id="UP000028524">
    <property type="component" value="Unassembled WGS sequence"/>
</dbReference>
<dbReference type="EMBL" id="KL659548">
    <property type="protein sequence ID" value="KFA69309.1"/>
    <property type="molecule type" value="Genomic_DNA"/>
</dbReference>
<accession>A0A084QZC4</accession>
<dbReference type="InParanoid" id="A0A084QZC4"/>
<dbReference type="OrthoDB" id="21502at2759"/>
<sequence length="500" mass="55688">MASSILRLFGLSGTATPPVVNSDEIYPLHLLDSMPEVFEHTPVVLMRFNDVLDADKLHEALVKLLGTGEWRKLAGRIRRNAAGKLEVHVPQVFTPQRPAVHYSRNTFDLNLDEHPLGKQLPLATEQPSLQYSSSHFSEFCWRPGAPGHLSDYLDSDEPPISLRVSSFLDATIVAVSWSHALFDALGFRDLVSAWCQVLAGRENEIPKVLGARDDAARHIWESGLPTKESYMWQSKMLDGFRFVWFALRYSWHLLWHRKVGARTLFLPSSFVAQLRRETTANLPSGSFVSDGDILSSWLARLIISVNQWSGPVTFLNVVDIRSRVPTVFEKTGIYLQNLTMPSLTFLDAAKVLNSSLGSVAAEIRQSIAAQTTEAQIRALYRLAIPYVKQNGRSPLFGSPGSNIVPISNWSKAKFIEVVDFGPAVIRAGQKDSGRRNPSGKMVYQITSQVKQAMVIRNTAVIIANDHSGNYWVNLYMAEAKFGAVDEHVSRAGSSLLFLET</sequence>
<proteinExistence type="predicted"/>
<organism evidence="1 2">
    <name type="scientific">Stachybotrys chlorohalonatus (strain IBT 40285)</name>
    <dbReference type="NCBI Taxonomy" id="1283841"/>
    <lineage>
        <taxon>Eukaryota</taxon>
        <taxon>Fungi</taxon>
        <taxon>Dikarya</taxon>
        <taxon>Ascomycota</taxon>
        <taxon>Pezizomycotina</taxon>
        <taxon>Sordariomycetes</taxon>
        <taxon>Hypocreomycetidae</taxon>
        <taxon>Hypocreales</taxon>
        <taxon>Stachybotryaceae</taxon>
        <taxon>Stachybotrys</taxon>
    </lineage>
</organism>
<evidence type="ECO:0000313" key="2">
    <source>
        <dbReference type="Proteomes" id="UP000028524"/>
    </source>
</evidence>
<keyword evidence="2" id="KW-1185">Reference proteome</keyword>
<dbReference type="HOGENOM" id="CLU_029797_2_1_1"/>
<dbReference type="PANTHER" id="PTHR31642">
    <property type="entry name" value="TRICHOTHECENE 3-O-ACETYLTRANSFERASE"/>
    <property type="match status" value="1"/>
</dbReference>
<reference evidence="1 2" key="1">
    <citation type="journal article" date="2014" name="BMC Genomics">
        <title>Comparative genome sequencing reveals chemotype-specific gene clusters in the toxigenic black mold Stachybotrys.</title>
        <authorList>
            <person name="Semeiks J."/>
            <person name="Borek D."/>
            <person name="Otwinowski Z."/>
            <person name="Grishin N.V."/>
        </authorList>
    </citation>
    <scope>NUCLEOTIDE SEQUENCE [LARGE SCALE GENOMIC DNA]</scope>
    <source>
        <strain evidence="1 2">IBT 40285</strain>
    </source>
</reference>
<dbReference type="InterPro" id="IPR050317">
    <property type="entry name" value="Plant_Fungal_Acyltransferase"/>
</dbReference>
<dbReference type="Gene3D" id="3.30.559.10">
    <property type="entry name" value="Chloramphenicol acetyltransferase-like domain"/>
    <property type="match status" value="2"/>
</dbReference>
<dbReference type="PANTHER" id="PTHR31642:SF294">
    <property type="entry name" value="ACETYLTRANSFERASE MATC1"/>
    <property type="match status" value="1"/>
</dbReference>
<evidence type="ECO:0000313" key="1">
    <source>
        <dbReference type="EMBL" id="KFA69309.1"/>
    </source>
</evidence>
<dbReference type="InterPro" id="IPR023213">
    <property type="entry name" value="CAT-like_dom_sf"/>
</dbReference>
<dbReference type="OMA" id="CVIPTHH"/>
<dbReference type="GO" id="GO:0016747">
    <property type="term" value="F:acyltransferase activity, transferring groups other than amino-acyl groups"/>
    <property type="evidence" value="ECO:0007669"/>
    <property type="project" value="TreeGrafter"/>
</dbReference>
<gene>
    <name evidence="1" type="ORF">S40285_08594</name>
</gene>
<dbReference type="AlphaFoldDB" id="A0A084QZC4"/>
<name>A0A084QZC4_STAC4</name>
<protein>
    <submittedName>
        <fullName evidence="1">Uncharacterized protein</fullName>
    </submittedName>
</protein>